<dbReference type="InterPro" id="IPR027417">
    <property type="entry name" value="P-loop_NTPase"/>
</dbReference>
<evidence type="ECO:0000313" key="3">
    <source>
        <dbReference type="EMBL" id="PLT87015.1"/>
    </source>
</evidence>
<comment type="caution">
    <text evidence="3">The sequence shown here is derived from an EMBL/GenBank/DDBJ whole genome shotgun (WGS) entry which is preliminary data.</text>
</comment>
<sequence>MMEQQADYVGEDGILYCGICKTRKQYNPSFNGRVMLVRVPCKCEQEQRQKEEEERRRDEEIARIRRMKTTCIHDKGLLDCTFANDDGSVKQMNVAKWYVDTWKERKSRNDGLLLWGNIGTGKTFFAGCIANALIEQGESVLMTNFAKILNTLSGMYSEEKNEFIASLMRYSLLIIDDLGIERNTEYAKEQVYNIIDERYKAKLPLIVTTNLTLEQLKDADELMYKRIYDRVLSICVPVSFRGESHRKQEHVERTKTVMEEIMKLED</sequence>
<keyword evidence="1" id="KW-0175">Coiled coil</keyword>
<dbReference type="EMBL" id="NIHW01000016">
    <property type="protein sequence ID" value="PLT87015.1"/>
    <property type="molecule type" value="Genomic_DNA"/>
</dbReference>
<reference evidence="3 4" key="1">
    <citation type="journal article" date="2017" name="Genome Med.">
        <title>A novel Ruminococcus gnavus clade enriched in inflammatory bowel disease patients.</title>
        <authorList>
            <person name="Hall A.B."/>
            <person name="Yassour M."/>
            <person name="Sauk J."/>
            <person name="Garner A."/>
            <person name="Jiang X."/>
            <person name="Arthur T."/>
            <person name="Lagoudas G.K."/>
            <person name="Vatanen T."/>
            <person name="Fornelos N."/>
            <person name="Wilson R."/>
            <person name="Bertha M."/>
            <person name="Cohen M."/>
            <person name="Garber J."/>
            <person name="Khalili H."/>
            <person name="Gevers D."/>
            <person name="Ananthakrishnan A.N."/>
            <person name="Kugathasan S."/>
            <person name="Lander E.S."/>
            <person name="Blainey P."/>
            <person name="Vlamakis H."/>
            <person name="Xavier R.J."/>
            <person name="Huttenhower C."/>
        </authorList>
    </citation>
    <scope>NUCLEOTIDE SEQUENCE [LARGE SCALE GENOMIC DNA]</scope>
    <source>
        <strain evidence="3 4">RJX1128</strain>
    </source>
</reference>
<evidence type="ECO:0000256" key="1">
    <source>
        <dbReference type="SAM" id="Coils"/>
    </source>
</evidence>
<dbReference type="SUPFAM" id="SSF52540">
    <property type="entry name" value="P-loop containing nucleoside triphosphate hydrolases"/>
    <property type="match status" value="1"/>
</dbReference>
<protein>
    <recommendedName>
        <fullName evidence="2">IstB-like ATP-binding domain-containing protein</fullName>
    </recommendedName>
</protein>
<dbReference type="Gene3D" id="3.40.50.300">
    <property type="entry name" value="P-loop containing nucleotide triphosphate hydrolases"/>
    <property type="match status" value="1"/>
</dbReference>
<dbReference type="PANTHER" id="PTHR30050">
    <property type="entry name" value="CHROMOSOMAL REPLICATION INITIATOR PROTEIN DNAA"/>
    <property type="match status" value="1"/>
</dbReference>
<proteinExistence type="predicted"/>
<dbReference type="GO" id="GO:0005524">
    <property type="term" value="F:ATP binding"/>
    <property type="evidence" value="ECO:0007669"/>
    <property type="project" value="InterPro"/>
</dbReference>
<dbReference type="CDD" id="cd00009">
    <property type="entry name" value="AAA"/>
    <property type="match status" value="1"/>
</dbReference>
<dbReference type="InterPro" id="IPR002611">
    <property type="entry name" value="IstB_ATP-bd"/>
</dbReference>
<evidence type="ECO:0000259" key="2">
    <source>
        <dbReference type="Pfam" id="PF01695"/>
    </source>
</evidence>
<accession>A0A2N5Q023</accession>
<dbReference type="PANTHER" id="PTHR30050:SF4">
    <property type="entry name" value="ATP-BINDING PROTEIN RV3427C IN INSERTION SEQUENCE-RELATED"/>
    <property type="match status" value="1"/>
</dbReference>
<evidence type="ECO:0000313" key="4">
    <source>
        <dbReference type="Proteomes" id="UP000234840"/>
    </source>
</evidence>
<gene>
    <name evidence="3" type="ORF">CDL20_07745</name>
</gene>
<dbReference type="NCBIfam" id="NF005992">
    <property type="entry name" value="PRK08116.1"/>
    <property type="match status" value="1"/>
</dbReference>
<dbReference type="RefSeq" id="WP_101882418.1">
    <property type="nucleotide sequence ID" value="NZ_NIHW01000016.1"/>
</dbReference>
<name>A0A2N5Q023_MEDGN</name>
<dbReference type="GO" id="GO:0006260">
    <property type="term" value="P:DNA replication"/>
    <property type="evidence" value="ECO:0007669"/>
    <property type="project" value="TreeGrafter"/>
</dbReference>
<dbReference type="AlphaFoldDB" id="A0A2N5Q023"/>
<feature type="domain" description="IstB-like ATP-binding" evidence="2">
    <location>
        <begin position="51"/>
        <end position="250"/>
    </location>
</feature>
<dbReference type="Proteomes" id="UP000234840">
    <property type="component" value="Unassembled WGS sequence"/>
</dbReference>
<dbReference type="Pfam" id="PF01695">
    <property type="entry name" value="IstB_IS21"/>
    <property type="match status" value="1"/>
</dbReference>
<feature type="coiled-coil region" evidence="1">
    <location>
        <begin position="41"/>
        <end position="70"/>
    </location>
</feature>
<organism evidence="3 4">
    <name type="scientific">Mediterraneibacter gnavus</name>
    <name type="common">Ruminococcus gnavus</name>
    <dbReference type="NCBI Taxonomy" id="33038"/>
    <lineage>
        <taxon>Bacteria</taxon>
        <taxon>Bacillati</taxon>
        <taxon>Bacillota</taxon>
        <taxon>Clostridia</taxon>
        <taxon>Lachnospirales</taxon>
        <taxon>Lachnospiraceae</taxon>
        <taxon>Mediterraneibacter</taxon>
    </lineage>
</organism>